<dbReference type="InterPro" id="IPR002509">
    <property type="entry name" value="NODB_dom"/>
</dbReference>
<evidence type="ECO:0000313" key="5">
    <source>
        <dbReference type="Proteomes" id="UP000092713"/>
    </source>
</evidence>
<dbReference type="Gene3D" id="3.20.20.370">
    <property type="entry name" value="Glycoside hydrolase/deacetylase"/>
    <property type="match status" value="1"/>
</dbReference>
<dbReference type="STRING" id="1747903.ASR47_100446"/>
<proteinExistence type="predicted"/>
<name>A0A1A7BYG0_9BURK</name>
<dbReference type="GO" id="GO:0005576">
    <property type="term" value="C:extracellular region"/>
    <property type="evidence" value="ECO:0007669"/>
    <property type="project" value="UniProtKB-SubCell"/>
</dbReference>
<dbReference type="EMBL" id="LOCQ01000059">
    <property type="protein sequence ID" value="OBV37774.1"/>
    <property type="molecule type" value="Genomic_DNA"/>
</dbReference>
<dbReference type="SUPFAM" id="SSF88713">
    <property type="entry name" value="Glycoside hydrolase/deacetylase"/>
    <property type="match status" value="1"/>
</dbReference>
<gene>
    <name evidence="4" type="ORF">ASR47_100446</name>
</gene>
<dbReference type="GO" id="GO:0005975">
    <property type="term" value="P:carbohydrate metabolic process"/>
    <property type="evidence" value="ECO:0007669"/>
    <property type="project" value="InterPro"/>
</dbReference>
<dbReference type="AlphaFoldDB" id="A0A1A7BYG0"/>
<evidence type="ECO:0000256" key="2">
    <source>
        <dbReference type="ARBA" id="ARBA00022729"/>
    </source>
</evidence>
<dbReference type="RefSeq" id="WP_065309327.1">
    <property type="nucleotide sequence ID" value="NZ_LOCQ01000059.1"/>
</dbReference>
<dbReference type="OrthoDB" id="9814639at2"/>
<dbReference type="GO" id="GO:0016810">
    <property type="term" value="F:hydrolase activity, acting on carbon-nitrogen (but not peptide) bonds"/>
    <property type="evidence" value="ECO:0007669"/>
    <property type="project" value="InterPro"/>
</dbReference>
<evidence type="ECO:0000259" key="3">
    <source>
        <dbReference type="PROSITE" id="PS51677"/>
    </source>
</evidence>
<comment type="caution">
    <text evidence="4">The sequence shown here is derived from an EMBL/GenBank/DDBJ whole genome shotgun (WGS) entry which is preliminary data.</text>
</comment>
<accession>A0A1A7BYG0</accession>
<dbReference type="PANTHER" id="PTHR34216">
    <property type="match status" value="1"/>
</dbReference>
<sequence length="311" mass="34569">MSGATLSILIYHRVLARPDPLFPGEVDRALFERQLRLLKRFYTVLPLPVALRRLQDGALPPRAACITFDDGYADNADHALPLLQQYGLHATFFIATGYLNGGQMWNDRVIAAIRHAPGDTLDLRDLGLDCVPLSTLEQRRAAIGHVLGKLKYLPFEQRQRMAVDLRRRAGGATRTVEHAMLTTEQLRRLQAAGMGIGAHTVSHPILAAMSDRAARNDIANGKHELEQLLQAPVTLFAYPNGKAGRDYGPAHVEIVKSLGFAAAVATDWGVARAGAGLDLFQLPRFTPWDRGRMAFLWRLRQNRRQSHVHGR</sequence>
<feature type="domain" description="NodB homology" evidence="3">
    <location>
        <begin position="62"/>
        <end position="311"/>
    </location>
</feature>
<dbReference type="PANTHER" id="PTHR34216:SF3">
    <property type="entry name" value="POLY-BETA-1,6-N-ACETYL-D-GLUCOSAMINE N-DEACETYLASE"/>
    <property type="match status" value="1"/>
</dbReference>
<protein>
    <submittedName>
        <fullName evidence="4">Polysaccharide deacetylase</fullName>
    </submittedName>
</protein>
<dbReference type="PROSITE" id="PS51677">
    <property type="entry name" value="NODB"/>
    <property type="match status" value="1"/>
</dbReference>
<dbReference type="InterPro" id="IPR011330">
    <property type="entry name" value="Glyco_hydro/deAcase_b/a-brl"/>
</dbReference>
<dbReference type="CDD" id="cd10918">
    <property type="entry name" value="CE4_NodB_like_5s_6s"/>
    <property type="match status" value="1"/>
</dbReference>
<dbReference type="InterPro" id="IPR051398">
    <property type="entry name" value="Polysacch_Deacetylase"/>
</dbReference>
<reference evidence="4 5" key="1">
    <citation type="submission" date="2016-04" db="EMBL/GenBank/DDBJ databases">
        <title>Draft genome sequence of Janthinobacterium psychrotolerans sp. nov., isolated from freshwater sediments in Denmark.</title>
        <authorList>
            <person name="Gong X."/>
            <person name="Skrivergaard S."/>
            <person name="Korsgaard B.S."/>
            <person name="Schreiber L."/>
            <person name="Marshall I.P."/>
            <person name="Finster K."/>
            <person name="Schramm A."/>
        </authorList>
    </citation>
    <scope>NUCLEOTIDE SEQUENCE [LARGE SCALE GENOMIC DNA]</scope>
    <source>
        <strain evidence="4 5">S3-2</strain>
    </source>
</reference>
<comment type="subcellular location">
    <subcellularLocation>
        <location evidence="1">Secreted</location>
    </subcellularLocation>
</comment>
<dbReference type="Proteomes" id="UP000092713">
    <property type="component" value="Unassembled WGS sequence"/>
</dbReference>
<keyword evidence="5" id="KW-1185">Reference proteome</keyword>
<keyword evidence="2" id="KW-0732">Signal</keyword>
<evidence type="ECO:0000313" key="4">
    <source>
        <dbReference type="EMBL" id="OBV37774.1"/>
    </source>
</evidence>
<dbReference type="Pfam" id="PF01522">
    <property type="entry name" value="Polysacc_deac_1"/>
    <property type="match status" value="2"/>
</dbReference>
<organism evidence="4 5">
    <name type="scientific">Janthinobacterium psychrotolerans</name>
    <dbReference type="NCBI Taxonomy" id="1747903"/>
    <lineage>
        <taxon>Bacteria</taxon>
        <taxon>Pseudomonadati</taxon>
        <taxon>Pseudomonadota</taxon>
        <taxon>Betaproteobacteria</taxon>
        <taxon>Burkholderiales</taxon>
        <taxon>Oxalobacteraceae</taxon>
        <taxon>Janthinobacterium</taxon>
    </lineage>
</organism>
<evidence type="ECO:0000256" key="1">
    <source>
        <dbReference type="ARBA" id="ARBA00004613"/>
    </source>
</evidence>